<name>A0AAW2ESX0_9HYME</name>
<comment type="caution">
    <text evidence="1">The sequence shown here is derived from an EMBL/GenBank/DDBJ whole genome shotgun (WGS) entry which is preliminary data.</text>
</comment>
<keyword evidence="2" id="KW-1185">Reference proteome</keyword>
<gene>
    <name evidence="1" type="ORF">PUN28_016525</name>
</gene>
<dbReference type="Proteomes" id="UP001430953">
    <property type="component" value="Unassembled WGS sequence"/>
</dbReference>
<accession>A0AAW2ESX0</accession>
<reference evidence="1 2" key="1">
    <citation type="submission" date="2023-03" db="EMBL/GenBank/DDBJ databases">
        <title>High recombination rates correlate with genetic variation in Cardiocondyla obscurior ants.</title>
        <authorList>
            <person name="Errbii M."/>
        </authorList>
    </citation>
    <scope>NUCLEOTIDE SEQUENCE [LARGE SCALE GENOMIC DNA]</scope>
    <source>
        <strain evidence="1">Alpha-2009</strain>
        <tissue evidence="1">Whole body</tissue>
    </source>
</reference>
<evidence type="ECO:0000313" key="1">
    <source>
        <dbReference type="EMBL" id="KAL0104932.1"/>
    </source>
</evidence>
<dbReference type="EMBL" id="JADYXP020000019">
    <property type="protein sequence ID" value="KAL0104932.1"/>
    <property type="molecule type" value="Genomic_DNA"/>
</dbReference>
<evidence type="ECO:0000313" key="2">
    <source>
        <dbReference type="Proteomes" id="UP001430953"/>
    </source>
</evidence>
<dbReference type="AlphaFoldDB" id="A0AAW2ESX0"/>
<proteinExistence type="predicted"/>
<organism evidence="1 2">
    <name type="scientific">Cardiocondyla obscurior</name>
    <dbReference type="NCBI Taxonomy" id="286306"/>
    <lineage>
        <taxon>Eukaryota</taxon>
        <taxon>Metazoa</taxon>
        <taxon>Ecdysozoa</taxon>
        <taxon>Arthropoda</taxon>
        <taxon>Hexapoda</taxon>
        <taxon>Insecta</taxon>
        <taxon>Pterygota</taxon>
        <taxon>Neoptera</taxon>
        <taxon>Endopterygota</taxon>
        <taxon>Hymenoptera</taxon>
        <taxon>Apocrita</taxon>
        <taxon>Aculeata</taxon>
        <taxon>Formicoidea</taxon>
        <taxon>Formicidae</taxon>
        <taxon>Myrmicinae</taxon>
        <taxon>Cardiocondyla</taxon>
    </lineage>
</organism>
<protein>
    <submittedName>
        <fullName evidence="1">Uncharacterized protein</fullName>
    </submittedName>
</protein>
<sequence>MNHPPSTCRQKVNNCLNRASLAYQPLLGMASEAYRVITVTAIFSVQHIFVRELDLFCYRNLHSHDFCVYRILRRSINRANRTVAISAGRTEFLLAQAPRNRCGTTSDRDQRCHFSPKVFIRGRIPYTPRCINPTFARSHALAGSYYSNETETAAFRDPDDDDEFDFRQIAIHLRAKRCCQSPSRFSLSPPRSIP</sequence>